<organism evidence="7 8">
    <name type="scientific">Streptomyces fildesensis</name>
    <dbReference type="NCBI Taxonomy" id="375757"/>
    <lineage>
        <taxon>Bacteria</taxon>
        <taxon>Bacillati</taxon>
        <taxon>Actinomycetota</taxon>
        <taxon>Actinomycetes</taxon>
        <taxon>Kitasatosporales</taxon>
        <taxon>Streptomycetaceae</taxon>
        <taxon>Streptomyces</taxon>
    </lineage>
</organism>
<feature type="signal peptide" evidence="6">
    <location>
        <begin position="1"/>
        <end position="31"/>
    </location>
</feature>
<sequence>MKPISQPTSRTTRLALAAVVASLALATTACGGDKAAAGGAAPDAKPVTLTYWGWAKGAQATVDAFNKTHKNIQVKYSEIAGGPDGYSKITNAVKAGNAPDVAGIEYTQLPEFASQGLLEDLTEQAGDTVKQKFPASIQNLVTFGGKTWAVPYDVAPQLYYYRTDLFQKYGIAVPKTWAEFKTAGEKLQLADKNVHIASWADNDAVLLAALAWQGGGKWFSTEGDAWKVGINDAASQKVASYWQGLVDSGVVNTIPAGSEDETKARTSGTVASFIGASWSAGGMTVAMPKLSGKWGIAPLPTWDGKPASGGYGGTTYAVPKGSKHVKEAAEFSRWVTTDAAAVTARLSSLTSPSSALPANVEMRDVAAKAFKGGAYYAGFDVYKIAGAQVDTIVPGWTFGPVQIATNTAITDAAAKGNLTQGLTAGQASAEKGIKERGLNLVK</sequence>
<keyword evidence="2 6" id="KW-0732">Signal</keyword>
<comment type="caution">
    <text evidence="7">The sequence shown here is derived from an EMBL/GenBank/DDBJ whole genome shotgun (WGS) entry which is preliminary data.</text>
</comment>
<dbReference type="EMBL" id="JBITYG010000002">
    <property type="protein sequence ID" value="MFI9100199.1"/>
    <property type="molecule type" value="Genomic_DNA"/>
</dbReference>
<name>A0ABW8C1A2_9ACTN</name>
<keyword evidence="4" id="KW-0564">Palmitate</keyword>
<dbReference type="SUPFAM" id="SSF53850">
    <property type="entry name" value="Periplasmic binding protein-like II"/>
    <property type="match status" value="1"/>
</dbReference>
<evidence type="ECO:0000256" key="1">
    <source>
        <dbReference type="ARBA" id="ARBA00022475"/>
    </source>
</evidence>
<dbReference type="PANTHER" id="PTHR43649:SF33">
    <property type="entry name" value="POLYGALACTURONAN_RHAMNOGALACTURONAN-BINDING PROTEIN YTCQ"/>
    <property type="match status" value="1"/>
</dbReference>
<dbReference type="PROSITE" id="PS51257">
    <property type="entry name" value="PROKAR_LIPOPROTEIN"/>
    <property type="match status" value="1"/>
</dbReference>
<protein>
    <submittedName>
        <fullName evidence="7">ABC transporter substrate-binding protein</fullName>
    </submittedName>
</protein>
<evidence type="ECO:0000256" key="5">
    <source>
        <dbReference type="ARBA" id="ARBA00023288"/>
    </source>
</evidence>
<evidence type="ECO:0000313" key="7">
    <source>
        <dbReference type="EMBL" id="MFI9100199.1"/>
    </source>
</evidence>
<dbReference type="Proteomes" id="UP001614394">
    <property type="component" value="Unassembled WGS sequence"/>
</dbReference>
<evidence type="ECO:0000256" key="2">
    <source>
        <dbReference type="ARBA" id="ARBA00022729"/>
    </source>
</evidence>
<gene>
    <name evidence="7" type="ORF">ACIGXA_06720</name>
</gene>
<feature type="chain" id="PRO_5047228399" evidence="6">
    <location>
        <begin position="32"/>
        <end position="442"/>
    </location>
</feature>
<accession>A0ABW8C1A2</accession>
<evidence type="ECO:0000256" key="4">
    <source>
        <dbReference type="ARBA" id="ARBA00023139"/>
    </source>
</evidence>
<evidence type="ECO:0000256" key="3">
    <source>
        <dbReference type="ARBA" id="ARBA00023136"/>
    </source>
</evidence>
<reference evidence="7 8" key="1">
    <citation type="submission" date="2024-10" db="EMBL/GenBank/DDBJ databases">
        <title>The Natural Products Discovery Center: Release of the First 8490 Sequenced Strains for Exploring Actinobacteria Biosynthetic Diversity.</title>
        <authorList>
            <person name="Kalkreuter E."/>
            <person name="Kautsar S.A."/>
            <person name="Yang D."/>
            <person name="Bader C.D."/>
            <person name="Teijaro C.N."/>
            <person name="Fluegel L."/>
            <person name="Davis C.M."/>
            <person name="Simpson J.R."/>
            <person name="Lauterbach L."/>
            <person name="Steele A.D."/>
            <person name="Gui C."/>
            <person name="Meng S."/>
            <person name="Li G."/>
            <person name="Viehrig K."/>
            <person name="Ye F."/>
            <person name="Su P."/>
            <person name="Kiefer A.F."/>
            <person name="Nichols A."/>
            <person name="Cepeda A.J."/>
            <person name="Yan W."/>
            <person name="Fan B."/>
            <person name="Jiang Y."/>
            <person name="Adhikari A."/>
            <person name="Zheng C.-J."/>
            <person name="Schuster L."/>
            <person name="Cowan T.M."/>
            <person name="Smanski M.J."/>
            <person name="Chevrette M.G."/>
            <person name="De Carvalho L.P.S."/>
            <person name="Shen B."/>
        </authorList>
    </citation>
    <scope>NUCLEOTIDE SEQUENCE [LARGE SCALE GENOMIC DNA]</scope>
    <source>
        <strain evidence="7 8">NPDC053399</strain>
    </source>
</reference>
<keyword evidence="5" id="KW-0449">Lipoprotein</keyword>
<dbReference type="InterPro" id="IPR006059">
    <property type="entry name" value="SBP"/>
</dbReference>
<evidence type="ECO:0000313" key="8">
    <source>
        <dbReference type="Proteomes" id="UP001614394"/>
    </source>
</evidence>
<dbReference type="PANTHER" id="PTHR43649">
    <property type="entry name" value="ARABINOSE-BINDING PROTEIN-RELATED"/>
    <property type="match status" value="1"/>
</dbReference>
<dbReference type="Pfam" id="PF01547">
    <property type="entry name" value="SBP_bac_1"/>
    <property type="match status" value="1"/>
</dbReference>
<proteinExistence type="predicted"/>
<dbReference type="InterPro" id="IPR050490">
    <property type="entry name" value="Bact_solute-bd_prot1"/>
</dbReference>
<keyword evidence="8" id="KW-1185">Reference proteome</keyword>
<keyword evidence="3" id="KW-0472">Membrane</keyword>
<dbReference type="Gene3D" id="3.40.190.10">
    <property type="entry name" value="Periplasmic binding protein-like II"/>
    <property type="match status" value="1"/>
</dbReference>
<dbReference type="CDD" id="cd13585">
    <property type="entry name" value="PBP2_TMBP_like"/>
    <property type="match status" value="1"/>
</dbReference>
<evidence type="ECO:0000256" key="6">
    <source>
        <dbReference type="SAM" id="SignalP"/>
    </source>
</evidence>
<dbReference type="RefSeq" id="WP_399645157.1">
    <property type="nucleotide sequence ID" value="NZ_JBITYG010000002.1"/>
</dbReference>
<keyword evidence="1" id="KW-1003">Cell membrane</keyword>